<name>H5SN43_9CHLR</name>
<keyword evidence="2 7" id="KW-0813">Transport</keyword>
<reference evidence="9" key="2">
    <citation type="journal article" date="2012" name="PLoS ONE">
        <title>A Deeply Branching Thermophilic Bacterium with an Ancient Acetyl-CoA Pathway Dominates a Subsurface Ecosystem.</title>
        <authorList>
            <person name="Takami H."/>
            <person name="Noguchi H."/>
            <person name="Takaki Y."/>
            <person name="Uchiyama I."/>
            <person name="Toyoda A."/>
            <person name="Nishi S."/>
            <person name="Chee G.-J."/>
            <person name="Arai W."/>
            <person name="Nunoura T."/>
            <person name="Itoh T."/>
            <person name="Hattori M."/>
            <person name="Takai K."/>
        </authorList>
    </citation>
    <scope>NUCLEOTIDE SEQUENCE</scope>
</reference>
<feature type="transmembrane region" description="Helical" evidence="7">
    <location>
        <begin position="7"/>
        <end position="29"/>
    </location>
</feature>
<dbReference type="InterPro" id="IPR035906">
    <property type="entry name" value="MetI-like_sf"/>
</dbReference>
<dbReference type="SUPFAM" id="SSF161098">
    <property type="entry name" value="MetI-like"/>
    <property type="match status" value="1"/>
</dbReference>
<dbReference type="PANTHER" id="PTHR43163:SF6">
    <property type="entry name" value="DIPEPTIDE TRANSPORT SYSTEM PERMEASE PROTEIN DPPB-RELATED"/>
    <property type="match status" value="1"/>
</dbReference>
<reference evidence="9" key="1">
    <citation type="journal article" date="2005" name="Environ. Microbiol.">
        <title>Genetic and functional properties of uncultivated thermophilic crenarchaeotes from a subsurface gold mine as revealed by analysis of genome fragments.</title>
        <authorList>
            <person name="Nunoura T."/>
            <person name="Hirayama H."/>
            <person name="Takami H."/>
            <person name="Oida H."/>
            <person name="Nishi S."/>
            <person name="Shimamura S."/>
            <person name="Suzuki Y."/>
            <person name="Inagaki F."/>
            <person name="Takai K."/>
            <person name="Nealson K.H."/>
            <person name="Horikoshi K."/>
        </authorList>
    </citation>
    <scope>NUCLEOTIDE SEQUENCE</scope>
</reference>
<dbReference type="GO" id="GO:0055085">
    <property type="term" value="P:transmembrane transport"/>
    <property type="evidence" value="ECO:0007669"/>
    <property type="project" value="InterPro"/>
</dbReference>
<protein>
    <submittedName>
        <fullName evidence="9">Peptide/nickel transport system permease protein</fullName>
    </submittedName>
</protein>
<evidence type="ECO:0000313" key="9">
    <source>
        <dbReference type="EMBL" id="BAL57579.1"/>
    </source>
</evidence>
<feature type="transmembrane region" description="Helical" evidence="7">
    <location>
        <begin position="100"/>
        <end position="121"/>
    </location>
</feature>
<dbReference type="Pfam" id="PF00528">
    <property type="entry name" value="BPD_transp_1"/>
    <property type="match status" value="1"/>
</dbReference>
<feature type="domain" description="ABC transmembrane type-1" evidence="8">
    <location>
        <begin position="94"/>
        <end position="323"/>
    </location>
</feature>
<feature type="transmembrane region" description="Helical" evidence="7">
    <location>
        <begin position="133"/>
        <end position="161"/>
    </location>
</feature>
<accession>H5SN43</accession>
<feature type="transmembrane region" description="Helical" evidence="7">
    <location>
        <begin position="259"/>
        <end position="280"/>
    </location>
</feature>
<evidence type="ECO:0000256" key="5">
    <source>
        <dbReference type="ARBA" id="ARBA00022989"/>
    </source>
</evidence>
<evidence type="ECO:0000256" key="1">
    <source>
        <dbReference type="ARBA" id="ARBA00004651"/>
    </source>
</evidence>
<dbReference type="InterPro" id="IPR000515">
    <property type="entry name" value="MetI-like"/>
</dbReference>
<dbReference type="PROSITE" id="PS50928">
    <property type="entry name" value="ABC_TM1"/>
    <property type="match status" value="1"/>
</dbReference>
<feature type="transmembrane region" description="Helical" evidence="7">
    <location>
        <begin position="300"/>
        <end position="326"/>
    </location>
</feature>
<evidence type="ECO:0000256" key="2">
    <source>
        <dbReference type="ARBA" id="ARBA00022448"/>
    </source>
</evidence>
<dbReference type="CDD" id="cd06261">
    <property type="entry name" value="TM_PBP2"/>
    <property type="match status" value="1"/>
</dbReference>
<proteinExistence type="inferred from homology"/>
<evidence type="ECO:0000256" key="6">
    <source>
        <dbReference type="ARBA" id="ARBA00023136"/>
    </source>
</evidence>
<gene>
    <name evidence="9" type="ORF">HGMM_F51E07C24</name>
</gene>
<comment type="subcellular location">
    <subcellularLocation>
        <location evidence="1 7">Cell membrane</location>
        <topology evidence="1 7">Multi-pass membrane protein</topology>
    </subcellularLocation>
</comment>
<evidence type="ECO:0000259" key="8">
    <source>
        <dbReference type="PROSITE" id="PS50928"/>
    </source>
</evidence>
<keyword evidence="6 7" id="KW-0472">Membrane</keyword>
<evidence type="ECO:0000256" key="7">
    <source>
        <dbReference type="RuleBase" id="RU363032"/>
    </source>
</evidence>
<dbReference type="Gene3D" id="1.10.3720.10">
    <property type="entry name" value="MetI-like"/>
    <property type="match status" value="1"/>
</dbReference>
<dbReference type="PANTHER" id="PTHR43163">
    <property type="entry name" value="DIPEPTIDE TRANSPORT SYSTEM PERMEASE PROTEIN DPPB-RELATED"/>
    <property type="match status" value="1"/>
</dbReference>
<keyword evidence="4 7" id="KW-0812">Transmembrane</keyword>
<dbReference type="InterPro" id="IPR045621">
    <property type="entry name" value="BPD_transp_1_N"/>
</dbReference>
<sequence>MLYIVRRLIYAFISLLGVSVSAFVILRVIPGDPALLMAGPTASQEDIQAMREYLGLTRSIPEQYALWIKTVVQGDFGTSIRFGQNVLDLVLERLPATLELALASVILATMVAMLIAILAIIGQDTPLERLSTFMGLVGFGIPSFLWGLIFIVLFGAIAQVLPVSGRLARDLTVERVTGFLLVDTLLAQNLTAFISVLKHLVLPASALALPLSAMLMRVLKSSLLEVMAEDYIFMDRVKGLSEWYIICVRALRNALIPTLTILGVQFTFLVSGSIVIEKIFSWPGLGLLALTGIQYRDFPLVQGLVMVYAVIIIINNLLVDLMYGYLNPKIRYA</sequence>
<keyword evidence="3" id="KW-1003">Cell membrane</keyword>
<feature type="transmembrane region" description="Helical" evidence="7">
    <location>
        <begin position="200"/>
        <end position="219"/>
    </location>
</feature>
<dbReference type="GO" id="GO:0005886">
    <property type="term" value="C:plasma membrane"/>
    <property type="evidence" value="ECO:0007669"/>
    <property type="project" value="UniProtKB-SubCell"/>
</dbReference>
<dbReference type="Pfam" id="PF19300">
    <property type="entry name" value="BPD_transp_1_N"/>
    <property type="match status" value="1"/>
</dbReference>
<dbReference type="AlphaFoldDB" id="H5SN43"/>
<evidence type="ECO:0000256" key="4">
    <source>
        <dbReference type="ARBA" id="ARBA00022692"/>
    </source>
</evidence>
<dbReference type="EMBL" id="AP011779">
    <property type="protein sequence ID" value="BAL57579.1"/>
    <property type="molecule type" value="Genomic_DNA"/>
</dbReference>
<evidence type="ECO:0000256" key="3">
    <source>
        <dbReference type="ARBA" id="ARBA00022475"/>
    </source>
</evidence>
<keyword evidence="5 7" id="KW-1133">Transmembrane helix</keyword>
<comment type="similarity">
    <text evidence="7">Belongs to the binding-protein-dependent transport system permease family.</text>
</comment>
<organism evidence="9">
    <name type="scientific">uncultured Chloroflexota bacterium</name>
    <dbReference type="NCBI Taxonomy" id="166587"/>
    <lineage>
        <taxon>Bacteria</taxon>
        <taxon>Bacillati</taxon>
        <taxon>Chloroflexota</taxon>
        <taxon>environmental samples</taxon>
    </lineage>
</organism>